<feature type="domain" description="Ketoreductase" evidence="3">
    <location>
        <begin position="8"/>
        <end position="191"/>
    </location>
</feature>
<dbReference type="Proteomes" id="UP000198280">
    <property type="component" value="Unassembled WGS sequence"/>
</dbReference>
<proteinExistence type="inferred from homology"/>
<evidence type="ECO:0000259" key="3">
    <source>
        <dbReference type="SMART" id="SM00822"/>
    </source>
</evidence>
<sequence length="248" mass="25568">MATSTAQRVAIITGGSRGIGRRAAERLAASGLAVVVNYAQDAAAANATVKEITAADGTALAVRADVAKEDEVAALFDAAEEAFGGVDVVVHAASVMPMGSVADFDLDLLDQVIRINLRGTFIVDQQAARRLRPGGALINFSSSVTRFSNPGNAAYSMTKGGVEALTLLLARELRGRDVTVNAVAPGPVETDMLQGFLSGREHLRAGLADGSPLGRIGTPDDIAEVVLFLAGPGRWINGQVLYANGGAI</sequence>
<comment type="similarity">
    <text evidence="1">Belongs to the short-chain dehydrogenases/reductases (SDR) family.</text>
</comment>
<evidence type="ECO:0000256" key="1">
    <source>
        <dbReference type="ARBA" id="ARBA00006484"/>
    </source>
</evidence>
<dbReference type="EMBL" id="FZOF01000026">
    <property type="protein sequence ID" value="SNT45279.1"/>
    <property type="molecule type" value="Genomic_DNA"/>
</dbReference>
<keyword evidence="2" id="KW-0560">Oxidoreductase</keyword>
<dbReference type="PANTHER" id="PTHR48107">
    <property type="entry name" value="NADPH-DEPENDENT ALDEHYDE REDUCTASE-LIKE PROTEIN, CHLOROPLASTIC-RELATED"/>
    <property type="match status" value="1"/>
</dbReference>
<dbReference type="SMART" id="SM00822">
    <property type="entry name" value="PKS_KR"/>
    <property type="match status" value="1"/>
</dbReference>
<dbReference type="PANTHER" id="PTHR48107:SF7">
    <property type="entry name" value="RE15974P"/>
    <property type="match status" value="1"/>
</dbReference>
<dbReference type="Pfam" id="PF13561">
    <property type="entry name" value="adh_short_C2"/>
    <property type="match status" value="1"/>
</dbReference>
<dbReference type="PRINTS" id="PR00080">
    <property type="entry name" value="SDRFAMILY"/>
</dbReference>
<evidence type="ECO:0000256" key="2">
    <source>
        <dbReference type="ARBA" id="ARBA00023002"/>
    </source>
</evidence>
<dbReference type="InterPro" id="IPR002347">
    <property type="entry name" value="SDR_fam"/>
</dbReference>
<dbReference type="AlphaFoldDB" id="A0A239MTV3"/>
<gene>
    <name evidence="4" type="ORF">SAMN05216252_126123</name>
</gene>
<organism evidence="4 5">
    <name type="scientific">Actinacidiphila glaucinigra</name>
    <dbReference type="NCBI Taxonomy" id="235986"/>
    <lineage>
        <taxon>Bacteria</taxon>
        <taxon>Bacillati</taxon>
        <taxon>Actinomycetota</taxon>
        <taxon>Actinomycetes</taxon>
        <taxon>Kitasatosporales</taxon>
        <taxon>Streptomycetaceae</taxon>
        <taxon>Actinacidiphila</taxon>
    </lineage>
</organism>
<dbReference type="FunFam" id="3.40.50.720:FF:000084">
    <property type="entry name" value="Short-chain dehydrogenase reductase"/>
    <property type="match status" value="1"/>
</dbReference>
<name>A0A239MTV3_9ACTN</name>
<dbReference type="OrthoDB" id="9803333at2"/>
<dbReference type="InterPro" id="IPR020904">
    <property type="entry name" value="Sc_DH/Rdtase_CS"/>
</dbReference>
<reference evidence="4 5" key="1">
    <citation type="submission" date="2017-06" db="EMBL/GenBank/DDBJ databases">
        <authorList>
            <person name="Kim H.J."/>
            <person name="Triplett B.A."/>
        </authorList>
    </citation>
    <scope>NUCLEOTIDE SEQUENCE [LARGE SCALE GENOMIC DNA]</scope>
    <source>
        <strain evidence="4 5">CGMCC 4.1858</strain>
    </source>
</reference>
<dbReference type="InterPro" id="IPR057326">
    <property type="entry name" value="KR_dom"/>
</dbReference>
<dbReference type="SUPFAM" id="SSF51735">
    <property type="entry name" value="NAD(P)-binding Rossmann-fold domains"/>
    <property type="match status" value="1"/>
</dbReference>
<dbReference type="InterPro" id="IPR036291">
    <property type="entry name" value="NAD(P)-bd_dom_sf"/>
</dbReference>
<accession>A0A239MTV3</accession>
<dbReference type="Gene3D" id="3.40.50.720">
    <property type="entry name" value="NAD(P)-binding Rossmann-like Domain"/>
    <property type="match status" value="1"/>
</dbReference>
<evidence type="ECO:0000313" key="4">
    <source>
        <dbReference type="EMBL" id="SNT45279.1"/>
    </source>
</evidence>
<dbReference type="PROSITE" id="PS00061">
    <property type="entry name" value="ADH_SHORT"/>
    <property type="match status" value="1"/>
</dbReference>
<dbReference type="PRINTS" id="PR00081">
    <property type="entry name" value="GDHRDH"/>
</dbReference>
<dbReference type="RefSeq" id="WP_089227934.1">
    <property type="nucleotide sequence ID" value="NZ_FZOF01000026.1"/>
</dbReference>
<evidence type="ECO:0000313" key="5">
    <source>
        <dbReference type="Proteomes" id="UP000198280"/>
    </source>
</evidence>
<keyword evidence="5" id="KW-1185">Reference proteome</keyword>
<dbReference type="GO" id="GO:0016614">
    <property type="term" value="F:oxidoreductase activity, acting on CH-OH group of donors"/>
    <property type="evidence" value="ECO:0007669"/>
    <property type="project" value="UniProtKB-ARBA"/>
</dbReference>
<protein>
    <submittedName>
        <fullName evidence="4">3-oxoacyl-[acyl-carrier protein] reductase</fullName>
    </submittedName>
</protein>